<comment type="similarity">
    <text evidence="2">In the N-terminal section; belongs to the phytochrome family.</text>
</comment>
<dbReference type="AlphaFoldDB" id="A0A540VCS7"/>
<keyword evidence="11" id="KW-0472">Membrane</keyword>
<evidence type="ECO:0000259" key="12">
    <source>
        <dbReference type="PROSITE" id="PS50109"/>
    </source>
</evidence>
<keyword evidence="7" id="KW-0902">Two-component regulatory system</keyword>
<evidence type="ECO:0000313" key="15">
    <source>
        <dbReference type="Proteomes" id="UP000317371"/>
    </source>
</evidence>
<protein>
    <recommendedName>
        <fullName evidence="8">Circadian input-output histidine kinase CikA</fullName>
        <ecNumber evidence="3">2.7.13.3</ecNumber>
    </recommendedName>
</protein>
<dbReference type="Pfam" id="PF02518">
    <property type="entry name" value="HATPase_c"/>
    <property type="match status" value="1"/>
</dbReference>
<dbReference type="Proteomes" id="UP000317371">
    <property type="component" value="Unassembled WGS sequence"/>
</dbReference>
<evidence type="ECO:0000313" key="14">
    <source>
        <dbReference type="EMBL" id="TQE94554.1"/>
    </source>
</evidence>
<reference evidence="14 15" key="1">
    <citation type="submission" date="2019-06" db="EMBL/GenBank/DDBJ databases">
        <title>Genome sequence of Litorilinea aerophila BAA-2444.</title>
        <authorList>
            <person name="Maclea K.S."/>
            <person name="Maurais E.G."/>
            <person name="Iannazzi L.C."/>
        </authorList>
    </citation>
    <scope>NUCLEOTIDE SEQUENCE [LARGE SCALE GENOMIC DNA]</scope>
    <source>
        <strain evidence="14 15">ATCC BAA-2444</strain>
    </source>
</reference>
<feature type="transmembrane region" description="Helical" evidence="11">
    <location>
        <begin position="75"/>
        <end position="97"/>
    </location>
</feature>
<evidence type="ECO:0000256" key="9">
    <source>
        <dbReference type="PROSITE-ProRule" id="PRU00169"/>
    </source>
</evidence>
<evidence type="ECO:0000256" key="5">
    <source>
        <dbReference type="ARBA" id="ARBA00022679"/>
    </source>
</evidence>
<comment type="catalytic activity">
    <reaction evidence="1">
        <text>ATP + protein L-histidine = ADP + protein N-phospho-L-histidine.</text>
        <dbReference type="EC" id="2.7.13.3"/>
    </reaction>
</comment>
<feature type="transmembrane region" description="Helical" evidence="11">
    <location>
        <begin position="103"/>
        <end position="136"/>
    </location>
</feature>
<dbReference type="GO" id="GO:0005886">
    <property type="term" value="C:plasma membrane"/>
    <property type="evidence" value="ECO:0007669"/>
    <property type="project" value="TreeGrafter"/>
</dbReference>
<dbReference type="PROSITE" id="PS50110">
    <property type="entry name" value="RESPONSE_REGULATORY"/>
    <property type="match status" value="1"/>
</dbReference>
<evidence type="ECO:0000259" key="13">
    <source>
        <dbReference type="PROSITE" id="PS50110"/>
    </source>
</evidence>
<dbReference type="CDD" id="cd16922">
    <property type="entry name" value="HATPase_EvgS-ArcB-TorS-like"/>
    <property type="match status" value="1"/>
</dbReference>
<evidence type="ECO:0000256" key="11">
    <source>
        <dbReference type="SAM" id="Phobius"/>
    </source>
</evidence>
<dbReference type="PROSITE" id="PS50109">
    <property type="entry name" value="HIS_KIN"/>
    <property type="match status" value="1"/>
</dbReference>
<dbReference type="SUPFAM" id="SSF52172">
    <property type="entry name" value="CheY-like"/>
    <property type="match status" value="2"/>
</dbReference>
<evidence type="ECO:0000256" key="10">
    <source>
        <dbReference type="SAM" id="Coils"/>
    </source>
</evidence>
<dbReference type="Gene3D" id="3.40.50.2300">
    <property type="match status" value="2"/>
</dbReference>
<dbReference type="Gene3D" id="3.30.565.10">
    <property type="entry name" value="Histidine kinase-like ATPase, C-terminal domain"/>
    <property type="match status" value="1"/>
</dbReference>
<evidence type="ECO:0000256" key="7">
    <source>
        <dbReference type="ARBA" id="ARBA00023012"/>
    </source>
</evidence>
<evidence type="ECO:0000256" key="4">
    <source>
        <dbReference type="ARBA" id="ARBA00022553"/>
    </source>
</evidence>
<dbReference type="FunFam" id="3.30.565.10:FF:000010">
    <property type="entry name" value="Sensor histidine kinase RcsC"/>
    <property type="match status" value="1"/>
</dbReference>
<evidence type="ECO:0000256" key="8">
    <source>
        <dbReference type="ARBA" id="ARBA00074306"/>
    </source>
</evidence>
<name>A0A540VCS7_9CHLR</name>
<dbReference type="InterPro" id="IPR001789">
    <property type="entry name" value="Sig_transdc_resp-reg_receiver"/>
</dbReference>
<organism evidence="14 15">
    <name type="scientific">Litorilinea aerophila</name>
    <dbReference type="NCBI Taxonomy" id="1204385"/>
    <lineage>
        <taxon>Bacteria</taxon>
        <taxon>Bacillati</taxon>
        <taxon>Chloroflexota</taxon>
        <taxon>Caldilineae</taxon>
        <taxon>Caldilineales</taxon>
        <taxon>Caldilineaceae</taxon>
        <taxon>Litorilinea</taxon>
    </lineage>
</organism>
<dbReference type="InterPro" id="IPR005467">
    <property type="entry name" value="His_kinase_dom"/>
</dbReference>
<feature type="transmembrane region" description="Helical" evidence="11">
    <location>
        <begin position="29"/>
        <end position="46"/>
    </location>
</feature>
<dbReference type="SUPFAM" id="SSF47384">
    <property type="entry name" value="Homodimeric domain of signal transducing histidine kinase"/>
    <property type="match status" value="1"/>
</dbReference>
<gene>
    <name evidence="14" type="ORF">FKZ61_15830</name>
</gene>
<feature type="domain" description="Response regulatory" evidence="13">
    <location>
        <begin position="597"/>
        <end position="713"/>
    </location>
</feature>
<dbReference type="InterPro" id="IPR003661">
    <property type="entry name" value="HisK_dim/P_dom"/>
</dbReference>
<evidence type="ECO:0000256" key="6">
    <source>
        <dbReference type="ARBA" id="ARBA00022777"/>
    </source>
</evidence>
<dbReference type="CDD" id="cd00156">
    <property type="entry name" value="REC"/>
    <property type="match status" value="1"/>
</dbReference>
<dbReference type="SMART" id="SM00448">
    <property type="entry name" value="REC"/>
    <property type="match status" value="1"/>
</dbReference>
<dbReference type="RefSeq" id="WP_141611125.1">
    <property type="nucleotide sequence ID" value="NZ_VIGC02000022.1"/>
</dbReference>
<feature type="modified residue" description="4-aspartylphosphate" evidence="9">
    <location>
        <position position="648"/>
    </location>
</feature>
<dbReference type="InterPro" id="IPR036097">
    <property type="entry name" value="HisK_dim/P_sf"/>
</dbReference>
<dbReference type="SUPFAM" id="SSF55874">
    <property type="entry name" value="ATPase domain of HSP90 chaperone/DNA topoisomerase II/histidine kinase"/>
    <property type="match status" value="1"/>
</dbReference>
<dbReference type="InParanoid" id="A0A540VCS7"/>
<keyword evidence="4 9" id="KW-0597">Phosphoprotein</keyword>
<keyword evidence="5" id="KW-0808">Transferase</keyword>
<dbReference type="InterPro" id="IPR003594">
    <property type="entry name" value="HATPase_dom"/>
</dbReference>
<keyword evidence="10" id="KW-0175">Coiled coil</keyword>
<dbReference type="PANTHER" id="PTHR43047:SF72">
    <property type="entry name" value="OSMOSENSING HISTIDINE PROTEIN KINASE SLN1"/>
    <property type="match status" value="1"/>
</dbReference>
<dbReference type="InterPro" id="IPR004358">
    <property type="entry name" value="Sig_transdc_His_kin-like_C"/>
</dbReference>
<sequence length="749" mass="82496">MEISQVNLQLPQYRVEVMGDLHGAMLRRVLALVMLVAWVTAAPFSGASPSPAFVLCLATMGLGLLGFWILAYSYWLAATTLLVGLTGLGLWATWLYPSAPLPLFFHLTVAIAVFTLGPAVGFVSAAVMSALLLYAMDVHPANLSVTAAWIGILLCWLSFLLTWQGTKPMRTLTLWSWHSHLQARQRAAQLEEVQAKLQQTLKSLDAAYQELAKTNRKLAVSKAIVEEARQAKAEFVANVSHELRTPINMITGFTEMILRAPRTYARNGLPPALLADLDVVFRNAQHLSELINDILDLSQLDVGRMGLVREWARMPEIAEAAAASIRPLAEAKGLSLRVDMEPDLPAAFMDATRVRQILLNLLSNAVRFTEVGHVILRVSRHRDQIVVSVCDTGPGVAPHDIAKLFEPFRQVDGSARRRMGGTGLGLHISRRFARLHGGDLTVESEVGRGTTFHLSLPIDNDLDLSPVGHSTAPDALLLARKSAPYIVVEPQPLLERLLRRYLDHTEVLAVPSIQEAMALSRSQPIQGIVLRTTHQRESLSLLQEAKKMVCDAPLIVCAMPGSLEAYSQERGLAGYLLKPLERTQLMAILARFPHARTLLLVDDDRDFRHLFSRMLKTADREYILWQAMGAEEALAILKERQPDLLFLDVLLPHLDGPWLLDHIRAQPELRDLPVFFITAQDASGSPLVASLLEITHRGGLSADELMRCIQAVGQAFTGAIPPVERATEVEDTNAMAELPGQVLPVVVPG</sequence>
<accession>A0A540VCS7</accession>
<evidence type="ECO:0000256" key="2">
    <source>
        <dbReference type="ARBA" id="ARBA00006402"/>
    </source>
</evidence>
<dbReference type="Gene3D" id="1.10.287.130">
    <property type="match status" value="1"/>
</dbReference>
<evidence type="ECO:0000256" key="3">
    <source>
        <dbReference type="ARBA" id="ARBA00012438"/>
    </source>
</evidence>
<feature type="transmembrane region" description="Helical" evidence="11">
    <location>
        <begin position="52"/>
        <end position="70"/>
    </location>
</feature>
<dbReference type="Pfam" id="PF00512">
    <property type="entry name" value="HisKA"/>
    <property type="match status" value="1"/>
</dbReference>
<feature type="domain" description="Histidine kinase" evidence="12">
    <location>
        <begin position="238"/>
        <end position="460"/>
    </location>
</feature>
<dbReference type="InterPro" id="IPR011006">
    <property type="entry name" value="CheY-like_superfamily"/>
</dbReference>
<dbReference type="InterPro" id="IPR036890">
    <property type="entry name" value="HATPase_C_sf"/>
</dbReference>
<dbReference type="Pfam" id="PF00072">
    <property type="entry name" value="Response_reg"/>
    <property type="match status" value="1"/>
</dbReference>
<keyword evidence="15" id="KW-1185">Reference proteome</keyword>
<feature type="coiled-coil region" evidence="10">
    <location>
        <begin position="180"/>
        <end position="217"/>
    </location>
</feature>
<dbReference type="OrthoDB" id="9809348at2"/>
<feature type="transmembrane region" description="Helical" evidence="11">
    <location>
        <begin position="143"/>
        <end position="163"/>
    </location>
</feature>
<dbReference type="PRINTS" id="PR00344">
    <property type="entry name" value="BCTRLSENSOR"/>
</dbReference>
<dbReference type="CDD" id="cd00082">
    <property type="entry name" value="HisKA"/>
    <property type="match status" value="1"/>
</dbReference>
<keyword evidence="11" id="KW-1133">Transmembrane helix</keyword>
<dbReference type="EC" id="2.7.13.3" evidence="3"/>
<dbReference type="EMBL" id="VIGC01000022">
    <property type="protein sequence ID" value="TQE94554.1"/>
    <property type="molecule type" value="Genomic_DNA"/>
</dbReference>
<keyword evidence="6" id="KW-0418">Kinase</keyword>
<dbReference type="PANTHER" id="PTHR43047">
    <property type="entry name" value="TWO-COMPONENT HISTIDINE PROTEIN KINASE"/>
    <property type="match status" value="1"/>
</dbReference>
<keyword evidence="11" id="KW-0812">Transmembrane</keyword>
<dbReference type="SMART" id="SM00387">
    <property type="entry name" value="HATPase_c"/>
    <property type="match status" value="1"/>
</dbReference>
<dbReference type="GO" id="GO:0000155">
    <property type="term" value="F:phosphorelay sensor kinase activity"/>
    <property type="evidence" value="ECO:0007669"/>
    <property type="project" value="InterPro"/>
</dbReference>
<dbReference type="GO" id="GO:0009927">
    <property type="term" value="F:histidine phosphotransfer kinase activity"/>
    <property type="evidence" value="ECO:0007669"/>
    <property type="project" value="TreeGrafter"/>
</dbReference>
<comment type="caution">
    <text evidence="14">The sequence shown here is derived from an EMBL/GenBank/DDBJ whole genome shotgun (WGS) entry which is preliminary data.</text>
</comment>
<evidence type="ECO:0000256" key="1">
    <source>
        <dbReference type="ARBA" id="ARBA00000085"/>
    </source>
</evidence>
<proteinExistence type="inferred from homology"/>
<dbReference type="SMART" id="SM00388">
    <property type="entry name" value="HisKA"/>
    <property type="match status" value="1"/>
</dbReference>